<dbReference type="AlphaFoldDB" id="D4B3V2"/>
<evidence type="ECO:0000313" key="2">
    <source>
        <dbReference type="Proteomes" id="UP000008866"/>
    </source>
</evidence>
<dbReference type="OMA" id="VYIVGNW"/>
<accession>D4B3V2</accession>
<dbReference type="PANTHER" id="PTHR42052">
    <property type="entry name" value="ABM DOMAIN-CONTAINING PROTEIN"/>
    <property type="match status" value="1"/>
</dbReference>
<dbReference type="EMBL" id="ABSU01000034">
    <property type="protein sequence ID" value="EFE29800.1"/>
    <property type="molecule type" value="Genomic_DNA"/>
</dbReference>
<dbReference type="GeneID" id="9525792"/>
<comment type="caution">
    <text evidence="1">The sequence shown here is derived from an EMBL/GenBank/DDBJ whole genome shotgun (WGS) entry which is preliminary data.</text>
</comment>
<dbReference type="PANTHER" id="PTHR42052:SF1">
    <property type="entry name" value="ABM DOMAIN-CONTAINING PROTEIN"/>
    <property type="match status" value="1"/>
</dbReference>
<dbReference type="Gene3D" id="3.30.70.100">
    <property type="match status" value="1"/>
</dbReference>
<name>D4B3V2_ARTBC</name>
<dbReference type="Proteomes" id="UP000008866">
    <property type="component" value="Unassembled WGS sequence"/>
</dbReference>
<proteinExistence type="predicted"/>
<dbReference type="HOGENOM" id="CLU_062848_1_0_1"/>
<keyword evidence="2" id="KW-1185">Reference proteome</keyword>
<organism evidence="1 2">
    <name type="scientific">Arthroderma benhamiae (strain ATCC MYA-4681 / CBS 112371)</name>
    <name type="common">Trichophyton mentagrophytes</name>
    <dbReference type="NCBI Taxonomy" id="663331"/>
    <lineage>
        <taxon>Eukaryota</taxon>
        <taxon>Fungi</taxon>
        <taxon>Dikarya</taxon>
        <taxon>Ascomycota</taxon>
        <taxon>Pezizomycotina</taxon>
        <taxon>Eurotiomycetes</taxon>
        <taxon>Eurotiomycetidae</taxon>
        <taxon>Onygenales</taxon>
        <taxon>Arthrodermataceae</taxon>
        <taxon>Trichophyton</taxon>
    </lineage>
</organism>
<evidence type="ECO:0008006" key="3">
    <source>
        <dbReference type="Google" id="ProtNLM"/>
    </source>
</evidence>
<dbReference type="KEGG" id="abe:ARB_03141"/>
<gene>
    <name evidence="1" type="ORF">ARB_03141</name>
</gene>
<protein>
    <recommendedName>
        <fullName evidence="3">ABM domain-containing protein</fullName>
    </recommendedName>
</protein>
<dbReference type="RefSeq" id="XP_003010440.1">
    <property type="nucleotide sequence ID" value="XM_003010394.1"/>
</dbReference>
<evidence type="ECO:0000313" key="1">
    <source>
        <dbReference type="EMBL" id="EFE29800.1"/>
    </source>
</evidence>
<sequence>MAAWPGDMAITEIAILKLRPAALTTTGKPNEATIAFLRTAKQSMEAYTGYLFYIFTQLDDPACVYIVGNWESLTQHYDNWIPSDANQGLLESGKDLFDIAGLAHLDIDQQESGLPSGAPVVTLEWFHMLPAHKEEFTRAWEERVSPYLKEVTAPYLVRSGWRIDGERKIEGKEAVIIADGEPELEEFVAFTGWRDVGDDDSYKELEGFSRFQQLLGLATKVESKRLAKLDL</sequence>
<reference evidence="2" key="1">
    <citation type="journal article" date="2011" name="Genome Biol.">
        <title>Comparative and functional genomics provide insights into the pathogenicity of dermatophytic fungi.</title>
        <authorList>
            <person name="Burmester A."/>
            <person name="Shelest E."/>
            <person name="Gloeckner G."/>
            <person name="Heddergott C."/>
            <person name="Schindler S."/>
            <person name="Staib P."/>
            <person name="Heidel A."/>
            <person name="Felder M."/>
            <person name="Petzold A."/>
            <person name="Szafranski K."/>
            <person name="Feuermann M."/>
            <person name="Pedruzzi I."/>
            <person name="Priebe S."/>
            <person name="Groth M."/>
            <person name="Winkler R."/>
            <person name="Li W."/>
            <person name="Kniemeyer O."/>
            <person name="Schroeckh V."/>
            <person name="Hertweck C."/>
            <person name="Hube B."/>
            <person name="White T.C."/>
            <person name="Platzer M."/>
            <person name="Guthke R."/>
            <person name="Heitman J."/>
            <person name="Woestemeyer J."/>
            <person name="Zipfel P.F."/>
            <person name="Monod M."/>
            <person name="Brakhage A.A."/>
        </authorList>
    </citation>
    <scope>NUCLEOTIDE SEQUENCE [LARGE SCALE GENOMIC DNA]</scope>
    <source>
        <strain evidence="2">ATCC MYA-4681 / CBS 112371</strain>
    </source>
</reference>
<dbReference type="eggNOG" id="ENOG502SEJ8">
    <property type="taxonomic scope" value="Eukaryota"/>
</dbReference>